<dbReference type="GO" id="GO:0010737">
    <property type="term" value="P:protein kinase A signaling"/>
    <property type="evidence" value="ECO:0007669"/>
    <property type="project" value="TreeGrafter"/>
</dbReference>
<accession>A0A1E4TFD3</accession>
<dbReference type="InterPro" id="IPR008862">
    <property type="entry name" value="Tcp11"/>
</dbReference>
<name>A0A1E4TFD3_9ASCO</name>
<proteinExistence type="inferred from homology"/>
<dbReference type="PANTHER" id="PTHR12832:SF11">
    <property type="entry name" value="LD23868P"/>
    <property type="match status" value="1"/>
</dbReference>
<organism evidence="2 3">
    <name type="scientific">Tortispora caseinolytica NRRL Y-17796</name>
    <dbReference type="NCBI Taxonomy" id="767744"/>
    <lineage>
        <taxon>Eukaryota</taxon>
        <taxon>Fungi</taxon>
        <taxon>Dikarya</taxon>
        <taxon>Ascomycota</taxon>
        <taxon>Saccharomycotina</taxon>
        <taxon>Trigonopsidomycetes</taxon>
        <taxon>Trigonopsidales</taxon>
        <taxon>Trigonopsidaceae</taxon>
        <taxon>Tortispora</taxon>
    </lineage>
</organism>
<protein>
    <submittedName>
        <fullName evidence="2">Uncharacterized protein</fullName>
    </submittedName>
</protein>
<reference evidence="3" key="1">
    <citation type="submission" date="2016-02" db="EMBL/GenBank/DDBJ databases">
        <title>Comparative genomics of biotechnologically important yeasts.</title>
        <authorList>
            <consortium name="DOE Joint Genome Institute"/>
            <person name="Riley R."/>
            <person name="Haridas S."/>
            <person name="Wolfe K.H."/>
            <person name="Lopes M.R."/>
            <person name="Hittinger C.T."/>
            <person name="Goker M."/>
            <person name="Salamov A."/>
            <person name="Wisecaver J."/>
            <person name="Long T.M."/>
            <person name="Aerts A.L."/>
            <person name="Barry K."/>
            <person name="Choi C."/>
            <person name="Clum A."/>
            <person name="Coughlan A.Y."/>
            <person name="Deshpande S."/>
            <person name="Douglass A.P."/>
            <person name="Hanson S.J."/>
            <person name="Klenk H.-P."/>
            <person name="Labutti K."/>
            <person name="Lapidus A."/>
            <person name="Lindquist E."/>
            <person name="Lipzen A."/>
            <person name="Meier-Kolthoff J.P."/>
            <person name="Ohm R.A."/>
            <person name="Otillar R.P."/>
            <person name="Pangilinan J."/>
            <person name="Peng Y."/>
            <person name="Rokas A."/>
            <person name="Rosa C.A."/>
            <person name="Scheuner C."/>
            <person name="Sibirny A.A."/>
            <person name="Slot J.C."/>
            <person name="Stielow J.B."/>
            <person name="Sun H."/>
            <person name="Kurtzman C.P."/>
            <person name="Blackwell M."/>
            <person name="Jeffries T.W."/>
            <person name="Grigoriev I.V."/>
        </authorList>
    </citation>
    <scope>NUCLEOTIDE SEQUENCE [LARGE SCALE GENOMIC DNA]</scope>
    <source>
        <strain evidence="3">NRRL Y-17796</strain>
    </source>
</reference>
<dbReference type="Pfam" id="PF05794">
    <property type="entry name" value="Tcp11"/>
    <property type="match status" value="1"/>
</dbReference>
<keyword evidence="3" id="KW-1185">Reference proteome</keyword>
<evidence type="ECO:0000313" key="2">
    <source>
        <dbReference type="EMBL" id="ODV90474.1"/>
    </source>
</evidence>
<comment type="similarity">
    <text evidence="1">Belongs to the TCP11 family.</text>
</comment>
<evidence type="ECO:0000313" key="3">
    <source>
        <dbReference type="Proteomes" id="UP000095023"/>
    </source>
</evidence>
<dbReference type="Proteomes" id="UP000095023">
    <property type="component" value="Unassembled WGS sequence"/>
</dbReference>
<dbReference type="OrthoDB" id="276323at2759"/>
<dbReference type="EMBL" id="KV453842">
    <property type="protein sequence ID" value="ODV90474.1"/>
    <property type="molecule type" value="Genomic_DNA"/>
</dbReference>
<evidence type="ECO:0000256" key="1">
    <source>
        <dbReference type="ARBA" id="ARBA00010954"/>
    </source>
</evidence>
<sequence>MFLSILEDPAKCSPPEKLRARLEAVGIKQARSDLEGASRRRCSRLQCYSEQCAAIVRHAKRVALEKKKREQQSRALKIQWLKRKLERAEVRRSALKHGKMPRLEAAHIVYRAMRVHHTALLRRKLYLKLNALFEKPIEQVMATIADRSVITACTKALGTFGLTRSTRVFLSLFCILDKNTQDHKSGVKVCAKELYQSFAEAIDPNIQNSFRFLARWRQYLQAFDQWKMEDQKEVIAFLVNSYRNLEEMKNLAMSSKDEYADQVLAEVHTSQTNLERKLVTLVGSQSRVNEILRDAVPLNEHVPETKQRPKLETGHYKADTATPVRLNLAENIVLDSNLNLTHELIMNPEFQLQNEISIESFMNPADMNVLEAGKEERVGLITSLAKTFREYFDKVICGNETLKTHTDEILDVEFIKDQCERDAYDFWAMCEVVVDHMALLCSPARDDLVHQCKDLVDQAARIPEHSIDAVRHILYTFELMKIDVANHQISEAAAKIPRDALIAYEKNMIHSRDLSRTNEWILEGIRYAEFCAEGVFEDKVRTLYERKLTHCLMKDDFSLDYMPESFEADKTRLAVFRKRSTRIIQISGVCLTVLSSKPNDTELVAQLQTEIVSQLTDLDDTFDIATIIKLSQDPVIQRVAERVWNGSDTTVSILRRRLCSILQKEVVTDKILEAHGFKCTKVLVKQLHKDLRPFLNLHWQIYGDTYCHFIRMAAESHN</sequence>
<gene>
    <name evidence="2" type="ORF">CANCADRAFT_106970</name>
</gene>
<dbReference type="PANTHER" id="PTHR12832">
    <property type="entry name" value="TESTIS-SPECIFIC PROTEIN PBS13 T-COMPLEX 11"/>
    <property type="match status" value="1"/>
</dbReference>
<dbReference type="AlphaFoldDB" id="A0A1E4TFD3"/>